<reference evidence="1 2" key="2">
    <citation type="submission" date="2013-11" db="EMBL/GenBank/DDBJ databases">
        <title>The Genome Sequence of Phytophthora parasitica INRA-310.</title>
        <authorList>
            <consortium name="The Broad Institute Genomics Platform"/>
            <person name="Russ C."/>
            <person name="Tyler B."/>
            <person name="Panabieres F."/>
            <person name="Shan W."/>
            <person name="Tripathy S."/>
            <person name="Grunwald N."/>
            <person name="Machado M."/>
            <person name="Johnson C.S."/>
            <person name="Arredondo F."/>
            <person name="Hong C."/>
            <person name="Coffey M."/>
            <person name="Young S.K."/>
            <person name="Zeng Q."/>
            <person name="Gargeya S."/>
            <person name="Fitzgerald M."/>
            <person name="Abouelleil A."/>
            <person name="Alvarado L."/>
            <person name="Chapman S.B."/>
            <person name="Gainer-Dewar J."/>
            <person name="Goldberg J."/>
            <person name="Griggs A."/>
            <person name="Gujja S."/>
            <person name="Hansen M."/>
            <person name="Howarth C."/>
            <person name="Imamovic A."/>
            <person name="Ireland A."/>
            <person name="Larimer J."/>
            <person name="McCowan C."/>
            <person name="Murphy C."/>
            <person name="Pearson M."/>
            <person name="Poon T.W."/>
            <person name="Priest M."/>
            <person name="Roberts A."/>
            <person name="Saif S."/>
            <person name="Shea T."/>
            <person name="Sykes S."/>
            <person name="Wortman J."/>
            <person name="Nusbaum C."/>
            <person name="Birren B."/>
        </authorList>
    </citation>
    <scope>NUCLEOTIDE SEQUENCE [LARGE SCALE GENOMIC DNA]</scope>
    <source>
        <strain evidence="1 2">INRA-310</strain>
    </source>
</reference>
<accession>W2R7U5</accession>
<proteinExistence type="predicted"/>
<gene>
    <name evidence="1" type="ORF">PPTG_21073</name>
</gene>
<dbReference type="RefSeq" id="XP_008893774.1">
    <property type="nucleotide sequence ID" value="XM_008895526.1"/>
</dbReference>
<sequence>MELSKLDKAMLFKIPTEQDIARIQITASQQLQQNADGGVLR</sequence>
<protein>
    <submittedName>
        <fullName evidence="1">Uncharacterized protein</fullName>
    </submittedName>
</protein>
<evidence type="ECO:0000313" key="1">
    <source>
        <dbReference type="EMBL" id="ETN21296.1"/>
    </source>
</evidence>
<dbReference type="AlphaFoldDB" id="W2R7U5"/>
<dbReference type="Proteomes" id="UP000018817">
    <property type="component" value="Unassembled WGS sequence"/>
</dbReference>
<reference evidence="2" key="1">
    <citation type="submission" date="2011-12" db="EMBL/GenBank/DDBJ databases">
        <authorList>
            <consortium name="The Broad Institute Genome Sequencing Platform"/>
            <person name="Russ C."/>
            <person name="Tyler B."/>
            <person name="Panabieres F."/>
            <person name="Shan W."/>
            <person name="Tripathy S."/>
            <person name="Grunwald N."/>
            <person name="Machado M."/>
            <person name="Young S.K."/>
            <person name="Zeng Q."/>
            <person name="Gargeya S."/>
            <person name="Fitzgerald M."/>
            <person name="Haas B."/>
            <person name="Abouelleil A."/>
            <person name="Alvarado L."/>
            <person name="Arachchi H.M."/>
            <person name="Berlin A."/>
            <person name="Chapman S.B."/>
            <person name="Gearin G."/>
            <person name="Goldberg J."/>
            <person name="Griggs A."/>
            <person name="Gujja S."/>
            <person name="Hansen M."/>
            <person name="Heiman D."/>
            <person name="Howarth C."/>
            <person name="Larimer J."/>
            <person name="Lui A."/>
            <person name="MacDonald P.J.P."/>
            <person name="McCowen C."/>
            <person name="Montmayeur A."/>
            <person name="Murphy C."/>
            <person name="Neiman D."/>
            <person name="Pearson M."/>
            <person name="Priest M."/>
            <person name="Roberts A."/>
            <person name="Saif S."/>
            <person name="Shea T."/>
            <person name="Sisk P."/>
            <person name="Stolte C."/>
            <person name="Sykes S."/>
            <person name="Wortman J."/>
            <person name="Nusbaum C."/>
            <person name="Birren B."/>
        </authorList>
    </citation>
    <scope>NUCLEOTIDE SEQUENCE [LARGE SCALE GENOMIC DNA]</scope>
    <source>
        <strain evidence="2">INRA-310</strain>
    </source>
</reference>
<dbReference type="GeneID" id="20189672"/>
<dbReference type="VEuPathDB" id="FungiDB:PPTG_21073"/>
<dbReference type="EMBL" id="KI669563">
    <property type="protein sequence ID" value="ETN21296.1"/>
    <property type="molecule type" value="Genomic_DNA"/>
</dbReference>
<organism evidence="1 2">
    <name type="scientific">Phytophthora nicotianae (strain INRA-310)</name>
    <name type="common">Phytophthora parasitica</name>
    <dbReference type="NCBI Taxonomy" id="761204"/>
    <lineage>
        <taxon>Eukaryota</taxon>
        <taxon>Sar</taxon>
        <taxon>Stramenopiles</taxon>
        <taxon>Oomycota</taxon>
        <taxon>Peronosporomycetes</taxon>
        <taxon>Peronosporales</taxon>
        <taxon>Peronosporaceae</taxon>
        <taxon>Phytophthora</taxon>
    </lineage>
</organism>
<name>W2R7U5_PHYN3</name>
<evidence type="ECO:0000313" key="2">
    <source>
        <dbReference type="Proteomes" id="UP000018817"/>
    </source>
</evidence>